<evidence type="ECO:0000313" key="1">
    <source>
        <dbReference type="EMBL" id="KAJ8647454.1"/>
    </source>
</evidence>
<keyword evidence="2" id="KW-1185">Reference proteome</keyword>
<organism evidence="1 2">
    <name type="scientific">Persea americana</name>
    <name type="common">Avocado</name>
    <dbReference type="NCBI Taxonomy" id="3435"/>
    <lineage>
        <taxon>Eukaryota</taxon>
        <taxon>Viridiplantae</taxon>
        <taxon>Streptophyta</taxon>
        <taxon>Embryophyta</taxon>
        <taxon>Tracheophyta</taxon>
        <taxon>Spermatophyta</taxon>
        <taxon>Magnoliopsida</taxon>
        <taxon>Magnoliidae</taxon>
        <taxon>Laurales</taxon>
        <taxon>Lauraceae</taxon>
        <taxon>Persea</taxon>
    </lineage>
</organism>
<reference evidence="1 2" key="1">
    <citation type="journal article" date="2022" name="Hortic Res">
        <title>A haplotype resolved chromosomal level avocado genome allows analysis of novel avocado genes.</title>
        <authorList>
            <person name="Nath O."/>
            <person name="Fletcher S.J."/>
            <person name="Hayward A."/>
            <person name="Shaw L.M."/>
            <person name="Masouleh A.K."/>
            <person name="Furtado A."/>
            <person name="Henry R.J."/>
            <person name="Mitter N."/>
        </authorList>
    </citation>
    <scope>NUCLEOTIDE SEQUENCE [LARGE SCALE GENOMIC DNA]</scope>
    <source>
        <strain evidence="2">cv. Hass</strain>
    </source>
</reference>
<evidence type="ECO:0000313" key="2">
    <source>
        <dbReference type="Proteomes" id="UP001234297"/>
    </source>
</evidence>
<proteinExistence type="predicted"/>
<dbReference type="Proteomes" id="UP001234297">
    <property type="component" value="Chromosome 1"/>
</dbReference>
<name>A0ACC2MNZ6_PERAE</name>
<dbReference type="EMBL" id="CM056809">
    <property type="protein sequence ID" value="KAJ8647454.1"/>
    <property type="molecule type" value="Genomic_DNA"/>
</dbReference>
<gene>
    <name evidence="1" type="ORF">MRB53_000477</name>
</gene>
<accession>A0ACC2MNZ6</accession>
<comment type="caution">
    <text evidence="1">The sequence shown here is derived from an EMBL/GenBank/DDBJ whole genome shotgun (WGS) entry which is preliminary data.</text>
</comment>
<protein>
    <submittedName>
        <fullName evidence="1">Uncharacterized protein</fullName>
    </submittedName>
</protein>
<sequence>MCSIDYLLSLVRKTNWLFGIHWRSSCEISICCESFKLYEGGTMHLLLSANLVAHEPCLRNPTCSYIVEW</sequence>